<sequence length="111" mass="12528">MIVEDRDIVHKPLRRFWASGGKNTLGLNPDFIKVLRALLVHLHSARSLADIKGGLGKLKDFKPLTGHDRRYELEVNGNWRLTFDCHSPDTGTVTIIDLEDVHQPGGAKKRH</sequence>
<accession>A0ABR5JM91</accession>
<reference evidence="1 2" key="1">
    <citation type="submission" date="2015-09" db="EMBL/GenBank/DDBJ databases">
        <title>Genome analysis of Pseudomonas syringae pv. porri LMG.</title>
        <authorList>
            <person name="Rombouts S."/>
        </authorList>
    </citation>
    <scope>NUCLEOTIDE SEQUENCE [LARGE SCALE GENOMIC DNA]</scope>
    <source>
        <strain evidence="1 2">LMG 28496</strain>
    </source>
</reference>
<proteinExistence type="predicted"/>
<evidence type="ECO:0000313" key="2">
    <source>
        <dbReference type="Proteomes" id="UP000037201"/>
    </source>
</evidence>
<dbReference type="Gene3D" id="3.30.2310.20">
    <property type="entry name" value="RelE-like"/>
    <property type="match status" value="1"/>
</dbReference>
<gene>
    <name evidence="1" type="ORF">OX90_16090</name>
</gene>
<dbReference type="EMBL" id="JUEU01000175">
    <property type="protein sequence ID" value="KOP57588.1"/>
    <property type="molecule type" value="Genomic_DNA"/>
</dbReference>
<keyword evidence="2" id="KW-1185">Reference proteome</keyword>
<dbReference type="InterPro" id="IPR035093">
    <property type="entry name" value="RelE/ParE_toxin_dom_sf"/>
</dbReference>
<evidence type="ECO:0008006" key="3">
    <source>
        <dbReference type="Google" id="ProtNLM"/>
    </source>
</evidence>
<name>A0ABR5JM91_9PSED</name>
<dbReference type="RefSeq" id="WP_053481574.1">
    <property type="nucleotide sequence ID" value="NZ_JTHM01000149.1"/>
</dbReference>
<comment type="caution">
    <text evidence="1">The sequence shown here is derived from an EMBL/GenBank/DDBJ whole genome shotgun (WGS) entry which is preliminary data.</text>
</comment>
<protein>
    <recommendedName>
        <fullName evidence="3">Plasmid maintenance system killer protein</fullName>
    </recommendedName>
</protein>
<organism evidence="1 2">
    <name type="scientific">Pseudomonas coronafaciens pv. porri</name>
    <dbReference type="NCBI Taxonomy" id="83964"/>
    <lineage>
        <taxon>Bacteria</taxon>
        <taxon>Pseudomonadati</taxon>
        <taxon>Pseudomonadota</taxon>
        <taxon>Gammaproteobacteria</taxon>
        <taxon>Pseudomonadales</taxon>
        <taxon>Pseudomonadaceae</taxon>
        <taxon>Pseudomonas</taxon>
        <taxon>Pseudomonas coronafaciens</taxon>
    </lineage>
</organism>
<evidence type="ECO:0000313" key="1">
    <source>
        <dbReference type="EMBL" id="KOP57588.1"/>
    </source>
</evidence>
<dbReference type="Proteomes" id="UP000037201">
    <property type="component" value="Unassembled WGS sequence"/>
</dbReference>